<proteinExistence type="predicted"/>
<sequence>MRFASLGSGSRGNAMLVEHAATCVLVDCGFSVRETERRLARLGRSGDELNAIVVTHEHGDHINGVGALARKYGLAVWATAGTLALDRLGKVADVHCFNSHQAFALDDLQVQPFPVPHDAREPCQFVFGDGERRLGILTDVGCATAHITEQLSGCDALMLECNHEKTLLDNGNYPLSLKRRVAGSQGHLSNVQAETLLRGLETGRLKQVVAAHLSEKHNTPELARAALAAALGCESDWVAVADQDAGLDWREV</sequence>
<dbReference type="PANTHER" id="PTHR47619">
    <property type="entry name" value="METALLO-HYDROLASE YYCJ-RELATED"/>
    <property type="match status" value="1"/>
</dbReference>
<dbReference type="InterPro" id="IPR052533">
    <property type="entry name" value="WalJ/YycJ-like"/>
</dbReference>
<dbReference type="EMBL" id="UOFU01000137">
    <property type="protein sequence ID" value="VAW98084.1"/>
    <property type="molecule type" value="Genomic_DNA"/>
</dbReference>
<dbReference type="PANTHER" id="PTHR47619:SF1">
    <property type="entry name" value="EXODEOXYRIBONUCLEASE WALJ"/>
    <property type="match status" value="1"/>
</dbReference>
<dbReference type="InterPro" id="IPR001279">
    <property type="entry name" value="Metallo-B-lactamas"/>
</dbReference>
<dbReference type="Gene3D" id="3.60.15.10">
    <property type="entry name" value="Ribonuclease Z/Hydroxyacylglutathione hydrolase-like"/>
    <property type="match status" value="1"/>
</dbReference>
<dbReference type="AlphaFoldDB" id="A0A3B1AVS6"/>
<organism evidence="2">
    <name type="scientific">hydrothermal vent metagenome</name>
    <dbReference type="NCBI Taxonomy" id="652676"/>
    <lineage>
        <taxon>unclassified sequences</taxon>
        <taxon>metagenomes</taxon>
        <taxon>ecological metagenomes</taxon>
    </lineage>
</organism>
<dbReference type="SMART" id="SM00849">
    <property type="entry name" value="Lactamase_B"/>
    <property type="match status" value="1"/>
</dbReference>
<dbReference type="GO" id="GO:0016787">
    <property type="term" value="F:hydrolase activity"/>
    <property type="evidence" value="ECO:0007669"/>
    <property type="project" value="UniProtKB-KW"/>
</dbReference>
<gene>
    <name evidence="2" type="ORF">MNBD_GAMMA20-70</name>
</gene>
<reference evidence="2" key="1">
    <citation type="submission" date="2018-06" db="EMBL/GenBank/DDBJ databases">
        <authorList>
            <person name="Zhirakovskaya E."/>
        </authorList>
    </citation>
    <scope>NUCLEOTIDE SEQUENCE</scope>
</reference>
<dbReference type="SUPFAM" id="SSF56281">
    <property type="entry name" value="Metallo-hydrolase/oxidoreductase"/>
    <property type="match status" value="1"/>
</dbReference>
<keyword evidence="2" id="KW-0378">Hydrolase</keyword>
<dbReference type="Pfam" id="PF12706">
    <property type="entry name" value="Lactamase_B_2"/>
    <property type="match status" value="1"/>
</dbReference>
<dbReference type="InterPro" id="IPR036866">
    <property type="entry name" value="RibonucZ/Hydroxyglut_hydro"/>
</dbReference>
<evidence type="ECO:0000313" key="2">
    <source>
        <dbReference type="EMBL" id="VAW98084.1"/>
    </source>
</evidence>
<evidence type="ECO:0000259" key="1">
    <source>
        <dbReference type="SMART" id="SM00849"/>
    </source>
</evidence>
<feature type="domain" description="Metallo-beta-lactamase" evidence="1">
    <location>
        <begin position="11"/>
        <end position="187"/>
    </location>
</feature>
<accession>A0A3B1AVS6</accession>
<name>A0A3B1AVS6_9ZZZZ</name>
<protein>
    <submittedName>
        <fullName evidence="2">Metal-dependent hydrolases of the beta-lactamase superfamily I</fullName>
    </submittedName>
</protein>